<feature type="transmembrane region" description="Helical" evidence="1">
    <location>
        <begin position="345"/>
        <end position="367"/>
    </location>
</feature>
<dbReference type="AlphaFoldDB" id="A0A1Y3PN63"/>
<evidence type="ECO:0000256" key="1">
    <source>
        <dbReference type="SAM" id="Phobius"/>
    </source>
</evidence>
<evidence type="ECO:0000313" key="5">
    <source>
        <dbReference type="Proteomes" id="UP000196475"/>
    </source>
</evidence>
<feature type="domain" description="DUF1648" evidence="2">
    <location>
        <begin position="147"/>
        <end position="194"/>
    </location>
</feature>
<feature type="transmembrane region" description="Helical" evidence="1">
    <location>
        <begin position="258"/>
        <end position="285"/>
    </location>
</feature>
<comment type="caution">
    <text evidence="4">The sequence shown here is derived from an EMBL/GenBank/DDBJ whole genome shotgun (WGS) entry which is preliminary data.</text>
</comment>
<evidence type="ECO:0000259" key="3">
    <source>
        <dbReference type="Pfam" id="PF19124"/>
    </source>
</evidence>
<organism evidence="4 5">
    <name type="scientific">Bacillus thermozeamaize</name>
    <dbReference type="NCBI Taxonomy" id="230954"/>
    <lineage>
        <taxon>Bacteria</taxon>
        <taxon>Bacillati</taxon>
        <taxon>Bacillota</taxon>
        <taxon>Bacilli</taxon>
        <taxon>Bacillales</taxon>
        <taxon>Bacillaceae</taxon>
        <taxon>Bacillus</taxon>
    </lineage>
</organism>
<evidence type="ECO:0008006" key="6">
    <source>
        <dbReference type="Google" id="ProtNLM"/>
    </source>
</evidence>
<proteinExistence type="predicted"/>
<dbReference type="InterPro" id="IPR043831">
    <property type="entry name" value="DUF5808"/>
</dbReference>
<dbReference type="PANTHER" id="PTHR37810:SF9">
    <property type="entry name" value="MEMBRANE PROTEIN"/>
    <property type="match status" value="1"/>
</dbReference>
<gene>
    <name evidence="4" type="ORF">BAA01_14435</name>
</gene>
<evidence type="ECO:0000313" key="4">
    <source>
        <dbReference type="EMBL" id="OUM88845.1"/>
    </source>
</evidence>
<feature type="transmembrane region" description="Helical" evidence="1">
    <location>
        <begin position="234"/>
        <end position="252"/>
    </location>
</feature>
<feature type="transmembrane region" description="Helical" evidence="1">
    <location>
        <begin position="189"/>
        <end position="208"/>
    </location>
</feature>
<keyword evidence="1" id="KW-0812">Transmembrane</keyword>
<dbReference type="EMBL" id="LZRT01000056">
    <property type="protein sequence ID" value="OUM88845.1"/>
    <property type="molecule type" value="Genomic_DNA"/>
</dbReference>
<name>A0A1Y3PN63_9BACI</name>
<dbReference type="PIRSF" id="PIRSF032908">
    <property type="entry name" value="UCP032908"/>
    <property type="match status" value="1"/>
</dbReference>
<feature type="domain" description="DUF5808" evidence="3">
    <location>
        <begin position="322"/>
        <end position="347"/>
    </location>
</feature>
<accession>A0A1Y3PN63</accession>
<feature type="transmembrane region" description="Helical" evidence="1">
    <location>
        <begin position="82"/>
        <end position="100"/>
    </location>
</feature>
<feature type="transmembrane region" description="Helical" evidence="1">
    <location>
        <begin position="51"/>
        <end position="70"/>
    </location>
</feature>
<dbReference type="Pfam" id="PF19124">
    <property type="entry name" value="DUF5808"/>
    <property type="match status" value="1"/>
</dbReference>
<dbReference type="Pfam" id="PF07853">
    <property type="entry name" value="DUF1648"/>
    <property type="match status" value="1"/>
</dbReference>
<evidence type="ECO:0000259" key="2">
    <source>
        <dbReference type="Pfam" id="PF07853"/>
    </source>
</evidence>
<keyword evidence="1" id="KW-0472">Membrane</keyword>
<reference evidence="5" key="1">
    <citation type="submission" date="2016-06" db="EMBL/GenBank/DDBJ databases">
        <authorList>
            <person name="Nascimento L."/>
            <person name="Pereira R.V."/>
            <person name="Martins L.F."/>
            <person name="Quaggio R.B."/>
            <person name="Silva A.M."/>
            <person name="Setubal J.C."/>
        </authorList>
    </citation>
    <scope>NUCLEOTIDE SEQUENCE [LARGE SCALE GENOMIC DNA]</scope>
</reference>
<dbReference type="InterPro" id="IPR012867">
    <property type="entry name" value="DUF1648"/>
</dbReference>
<keyword evidence="1" id="KW-1133">Transmembrane helix</keyword>
<feature type="transmembrane region" description="Helical" evidence="1">
    <location>
        <begin position="139"/>
        <end position="159"/>
    </location>
</feature>
<dbReference type="PANTHER" id="PTHR37810">
    <property type="entry name" value="IMMUNITY PROTEIN SDPI"/>
    <property type="match status" value="1"/>
</dbReference>
<dbReference type="InterPro" id="IPR014574">
    <property type="entry name" value="UCP032908"/>
</dbReference>
<sequence length="368" mass="42208">METLTMVPVVVLLASIPYLTRRTESFGVSIPKEVYADEELVQMRKQFVRRFAGGSAVLLVAGLLLMTWLARRVPVGEGLQGAMLTALPLLVLALHFGLYLHYHFRMKWLKAERQWQTGYVEKVVVDTRFREQPLRYSNFWLLPSIFVMLLTVGMTVIFWDRIPEKVPMQYNFSGQVTNWADKSWGTMSLFPLFQLGIICLMGFVNWTIGLAKQQLDPDDPETSRSRNVIFRRRWSAFLIWNTLLITLLFFYAQLTFIVAVPGFVTAIISSLFAAVVLVWTLALSFRTGQGGSRVRVKAQDGERLMNRDDDRYWKLGQFYFNPDDPALFLEKRFGIGFTLNFARPAAWLFLLLILGLPLGILMVSLLIG</sequence>
<dbReference type="GO" id="GO:0009636">
    <property type="term" value="P:response to toxic substance"/>
    <property type="evidence" value="ECO:0007669"/>
    <property type="project" value="TreeGrafter"/>
</dbReference>
<protein>
    <recommendedName>
        <fullName evidence="6">DUF1648 domain-containing protein</fullName>
    </recommendedName>
</protein>
<dbReference type="Proteomes" id="UP000196475">
    <property type="component" value="Unassembled WGS sequence"/>
</dbReference>